<dbReference type="Gramene" id="PNT65787">
    <property type="protein sequence ID" value="PNT65787"/>
    <property type="gene ID" value="BRADI_3g02707v3"/>
</dbReference>
<reference evidence="3" key="3">
    <citation type="submission" date="2018-08" db="UniProtKB">
        <authorList>
            <consortium name="EnsemblPlants"/>
        </authorList>
    </citation>
    <scope>IDENTIFICATION</scope>
    <source>
        <strain evidence="3">cv. Bd21</strain>
    </source>
</reference>
<evidence type="ECO:0000256" key="1">
    <source>
        <dbReference type="SAM" id="MobiDB-lite"/>
    </source>
</evidence>
<feature type="compositionally biased region" description="Basic residues" evidence="1">
    <location>
        <begin position="287"/>
        <end position="299"/>
    </location>
</feature>
<reference evidence="2 3" key="1">
    <citation type="journal article" date="2010" name="Nature">
        <title>Genome sequencing and analysis of the model grass Brachypodium distachyon.</title>
        <authorList>
            <consortium name="International Brachypodium Initiative"/>
        </authorList>
    </citation>
    <scope>NUCLEOTIDE SEQUENCE [LARGE SCALE GENOMIC DNA]</scope>
    <source>
        <strain evidence="2 3">Bd21</strain>
    </source>
</reference>
<feature type="region of interest" description="Disordered" evidence="1">
    <location>
        <begin position="236"/>
        <end position="299"/>
    </location>
</feature>
<evidence type="ECO:0000313" key="3">
    <source>
        <dbReference type="EnsemblPlants" id="PNT65787"/>
    </source>
</evidence>
<reference evidence="2" key="2">
    <citation type="submission" date="2017-06" db="EMBL/GenBank/DDBJ databases">
        <title>WGS assembly of Brachypodium distachyon.</title>
        <authorList>
            <consortium name="The International Brachypodium Initiative"/>
            <person name="Lucas S."/>
            <person name="Harmon-Smith M."/>
            <person name="Lail K."/>
            <person name="Tice H."/>
            <person name="Grimwood J."/>
            <person name="Bruce D."/>
            <person name="Barry K."/>
            <person name="Shu S."/>
            <person name="Lindquist E."/>
            <person name="Wang M."/>
            <person name="Pitluck S."/>
            <person name="Vogel J.P."/>
            <person name="Garvin D.F."/>
            <person name="Mockler T.C."/>
            <person name="Schmutz J."/>
            <person name="Rokhsar D."/>
            <person name="Bevan M.W."/>
        </authorList>
    </citation>
    <scope>NUCLEOTIDE SEQUENCE</scope>
    <source>
        <strain evidence="2">Bd21</strain>
    </source>
</reference>
<proteinExistence type="predicted"/>
<gene>
    <name evidence="2" type="ORF">BRADI_3g02707v3</name>
</gene>
<keyword evidence="4" id="KW-1185">Reference proteome</keyword>
<feature type="compositionally biased region" description="Polar residues" evidence="1">
    <location>
        <begin position="85"/>
        <end position="96"/>
    </location>
</feature>
<protein>
    <submittedName>
        <fullName evidence="2 3">Uncharacterized protein</fullName>
    </submittedName>
</protein>
<feature type="region of interest" description="Disordered" evidence="1">
    <location>
        <begin position="66"/>
        <end position="106"/>
    </location>
</feature>
<dbReference type="Proteomes" id="UP000008810">
    <property type="component" value="Chromosome 3"/>
</dbReference>
<feature type="compositionally biased region" description="Basic and acidic residues" evidence="1">
    <location>
        <begin position="11"/>
        <end position="26"/>
    </location>
</feature>
<feature type="compositionally biased region" description="Basic residues" evidence="1">
    <location>
        <begin position="243"/>
        <end position="257"/>
    </location>
</feature>
<dbReference type="InParanoid" id="A0A2K2CUS9"/>
<dbReference type="PANTHER" id="PTHR47487:SF9">
    <property type="entry name" value="OS09G0421700 PROTEIN"/>
    <property type="match status" value="1"/>
</dbReference>
<dbReference type="EnsemblPlants" id="PNT65787">
    <property type="protein sequence ID" value="PNT65787"/>
    <property type="gene ID" value="BRADI_3g02707v3"/>
</dbReference>
<dbReference type="AlphaFoldDB" id="A0A2K2CUS9"/>
<evidence type="ECO:0000313" key="2">
    <source>
        <dbReference type="EMBL" id="PNT65787.1"/>
    </source>
</evidence>
<accession>A0A2K2CUS9</accession>
<sequence length="299" mass="33265">MEFSLRGPATGDDHRFPDPPPHGEQEPKLVMRDALLSQLHMACLRREIIEAELAEIERAVALRAATGGHQAQTTPMADADAGRPFSTNQPMAQQNPEFDEHKLPDSDKDPLLSQLHMARLRREIIEAELAEIERAMALCAATGGHQIHSPVYPAPGRPDSHLYHRPNSHAATCTIRAELRHRPSPPHLEASSTPSTPPRPFLDSLLDLLTSKRAAARWRATEDTRGQGMGLWRALSGAQSQRWRGRRRAGGRRRTRAARGWGSGGRCRARNPRGVVQARVRSGGGALRRRRERGRRSRS</sequence>
<name>A0A2K2CUS9_BRADI</name>
<dbReference type="PANTHER" id="PTHR47487">
    <property type="entry name" value="OS06G0651300 PROTEIN-RELATED"/>
    <property type="match status" value="1"/>
</dbReference>
<dbReference type="STRING" id="15368.A0A2K2CUS9"/>
<organism evidence="2">
    <name type="scientific">Brachypodium distachyon</name>
    <name type="common">Purple false brome</name>
    <name type="synonym">Trachynia distachya</name>
    <dbReference type="NCBI Taxonomy" id="15368"/>
    <lineage>
        <taxon>Eukaryota</taxon>
        <taxon>Viridiplantae</taxon>
        <taxon>Streptophyta</taxon>
        <taxon>Embryophyta</taxon>
        <taxon>Tracheophyta</taxon>
        <taxon>Spermatophyta</taxon>
        <taxon>Magnoliopsida</taxon>
        <taxon>Liliopsida</taxon>
        <taxon>Poales</taxon>
        <taxon>Poaceae</taxon>
        <taxon>BOP clade</taxon>
        <taxon>Pooideae</taxon>
        <taxon>Stipodae</taxon>
        <taxon>Brachypodieae</taxon>
        <taxon>Brachypodium</taxon>
    </lineage>
</organism>
<evidence type="ECO:0000313" key="4">
    <source>
        <dbReference type="Proteomes" id="UP000008810"/>
    </source>
</evidence>
<feature type="region of interest" description="Disordered" evidence="1">
    <location>
        <begin position="1"/>
        <end position="26"/>
    </location>
</feature>
<dbReference type="EMBL" id="CM000882">
    <property type="protein sequence ID" value="PNT65787.1"/>
    <property type="molecule type" value="Genomic_DNA"/>
</dbReference>